<accession>A0ABP0L2T0</accession>
<feature type="transmembrane region" description="Helical" evidence="1">
    <location>
        <begin position="321"/>
        <end position="341"/>
    </location>
</feature>
<organism evidence="3 4">
    <name type="scientific">Durusdinium trenchii</name>
    <dbReference type="NCBI Taxonomy" id="1381693"/>
    <lineage>
        <taxon>Eukaryota</taxon>
        <taxon>Sar</taxon>
        <taxon>Alveolata</taxon>
        <taxon>Dinophyceae</taxon>
        <taxon>Suessiales</taxon>
        <taxon>Symbiodiniaceae</taxon>
        <taxon>Durusdinium</taxon>
    </lineage>
</organism>
<feature type="transmembrane region" description="Helical" evidence="1">
    <location>
        <begin position="295"/>
        <end position="314"/>
    </location>
</feature>
<evidence type="ECO:0000313" key="4">
    <source>
        <dbReference type="Proteomes" id="UP001642484"/>
    </source>
</evidence>
<feature type="domain" description="Lipase maturation factor 1/2 N-terminal" evidence="2">
    <location>
        <begin position="148"/>
        <end position="304"/>
    </location>
</feature>
<protein>
    <recommendedName>
        <fullName evidence="2">Lipase maturation factor 1/2 N-terminal domain-containing protein</fullName>
    </recommendedName>
</protein>
<feature type="transmembrane region" description="Helical" evidence="1">
    <location>
        <begin position="114"/>
        <end position="138"/>
    </location>
</feature>
<gene>
    <name evidence="3" type="ORF">CCMP2556_LOCUS18780</name>
</gene>
<sequence length="504" mass="55624">MAFGPKAGFILCLVLITVWLSYSLNGLIERWNPSPRLTWGLVSRGFGLVYIIVLGSFHPQVVPLCGRRGVTPVAQLLQQAQKDYPGFKKLLYFPTWLWLDASDTALRLTTLSGILGGVLGIYGGTVGWWGLVLARLALQSVAVTGEFWFVWDYMVFEAGALVLLLPETLPLSTGSLGASNLPVPCVALAWQALAIRLMLGFAKTKFSESDVAKDNLFLQGFFIWQLLPNHLAWFLHHAPLWLLRASYGFMLYVEAILPFCCFLSGAPRFVGAWGLIILMLGIFMTGNWGQFNLGYIIVCVGLLDLNISWSMFFAQSWLLPPLMAVYLFIGFICLCLFDTWTNTAWAWFSWELLPIFQLHGLLGLVRFVSPWRLINAYGVFPPEALPQAPALEPSLASPGGGGGCGVRDRRVGPVGPVRRWTQRHAQRALTSPYEARRVTAAGSQPIEMGRRLHDPPGQGLSCRCFDVLNQMTSVKSSGLGETVGDGPGHFFLHLLLGPESGFQS</sequence>
<dbReference type="Pfam" id="PF06762">
    <property type="entry name" value="LMF1"/>
    <property type="match status" value="1"/>
</dbReference>
<feature type="transmembrane region" description="Helical" evidence="1">
    <location>
        <begin position="37"/>
        <end position="57"/>
    </location>
</feature>
<feature type="transmembrane region" description="Helical" evidence="1">
    <location>
        <begin position="6"/>
        <end position="25"/>
    </location>
</feature>
<evidence type="ECO:0000313" key="3">
    <source>
        <dbReference type="EMBL" id="CAK9032720.1"/>
    </source>
</evidence>
<dbReference type="Proteomes" id="UP001642484">
    <property type="component" value="Unassembled WGS sequence"/>
</dbReference>
<evidence type="ECO:0000256" key="1">
    <source>
        <dbReference type="SAM" id="Phobius"/>
    </source>
</evidence>
<feature type="transmembrane region" description="Helical" evidence="1">
    <location>
        <begin position="270"/>
        <end position="289"/>
    </location>
</feature>
<dbReference type="PANTHER" id="PTHR14463">
    <property type="entry name" value="LIPASE MATURATION FACTOR"/>
    <property type="match status" value="1"/>
</dbReference>
<keyword evidence="4" id="KW-1185">Reference proteome</keyword>
<feature type="transmembrane region" description="Helical" evidence="1">
    <location>
        <begin position="181"/>
        <end position="204"/>
    </location>
</feature>
<evidence type="ECO:0000259" key="2">
    <source>
        <dbReference type="Pfam" id="PF06762"/>
    </source>
</evidence>
<keyword evidence="1" id="KW-0812">Transmembrane</keyword>
<name>A0ABP0L2T0_9DINO</name>
<proteinExistence type="predicted"/>
<dbReference type="EMBL" id="CAXAMN010010779">
    <property type="protein sequence ID" value="CAK9032720.1"/>
    <property type="molecule type" value="Genomic_DNA"/>
</dbReference>
<feature type="transmembrane region" description="Helical" evidence="1">
    <location>
        <begin position="241"/>
        <end position="263"/>
    </location>
</feature>
<keyword evidence="1" id="KW-0472">Membrane</keyword>
<dbReference type="InterPro" id="IPR057434">
    <property type="entry name" value="LMF1/2_N"/>
</dbReference>
<feature type="transmembrane region" description="Helical" evidence="1">
    <location>
        <begin position="150"/>
        <end position="169"/>
    </location>
</feature>
<keyword evidence="1" id="KW-1133">Transmembrane helix</keyword>
<dbReference type="PANTHER" id="PTHR14463:SF5">
    <property type="entry name" value="LIPASE MATURATION FACTOR 2"/>
    <property type="match status" value="1"/>
</dbReference>
<reference evidence="3 4" key="1">
    <citation type="submission" date="2024-02" db="EMBL/GenBank/DDBJ databases">
        <authorList>
            <person name="Chen Y."/>
            <person name="Shah S."/>
            <person name="Dougan E. K."/>
            <person name="Thang M."/>
            <person name="Chan C."/>
        </authorList>
    </citation>
    <scope>NUCLEOTIDE SEQUENCE [LARGE SCALE GENOMIC DNA]</scope>
</reference>
<comment type="caution">
    <text evidence="3">The sequence shown here is derived from an EMBL/GenBank/DDBJ whole genome shotgun (WGS) entry which is preliminary data.</text>
</comment>
<dbReference type="InterPro" id="IPR009613">
    <property type="entry name" value="LMF"/>
</dbReference>